<reference evidence="1" key="1">
    <citation type="submission" date="2020-05" db="EMBL/GenBank/DDBJ databases">
        <authorList>
            <person name="Chiriac C."/>
            <person name="Salcher M."/>
            <person name="Ghai R."/>
            <person name="Kavagutti S V."/>
        </authorList>
    </citation>
    <scope>NUCLEOTIDE SEQUENCE</scope>
</reference>
<evidence type="ECO:0000313" key="1">
    <source>
        <dbReference type="EMBL" id="CAB4219010.1"/>
    </source>
</evidence>
<protein>
    <submittedName>
        <fullName evidence="1">Uncharacterized protein</fullName>
    </submittedName>
</protein>
<name>A0A6J5SUT4_9CAUD</name>
<organism evidence="1">
    <name type="scientific">uncultured Caudovirales phage</name>
    <dbReference type="NCBI Taxonomy" id="2100421"/>
    <lineage>
        <taxon>Viruses</taxon>
        <taxon>Duplodnaviria</taxon>
        <taxon>Heunggongvirae</taxon>
        <taxon>Uroviricota</taxon>
        <taxon>Caudoviricetes</taxon>
        <taxon>Peduoviridae</taxon>
        <taxon>Maltschvirus</taxon>
        <taxon>Maltschvirus maltsch</taxon>
    </lineage>
</organism>
<gene>
    <name evidence="1" type="ORF">UFOVP1604_93</name>
</gene>
<proteinExistence type="predicted"/>
<sequence length="67" mass="8075">MYKFELVDSEIKKFEKWKKKQKKKDPFMPTAGERWTFMFTPTGIGTVVEVKDNNTDEILDLTDWDLW</sequence>
<dbReference type="EMBL" id="LR797474">
    <property type="protein sequence ID" value="CAB4219010.1"/>
    <property type="molecule type" value="Genomic_DNA"/>
</dbReference>
<accession>A0A6J5SUT4</accession>